<dbReference type="AlphaFoldDB" id="A0A077END3"/>
<proteinExistence type="predicted"/>
<dbReference type="PANTHER" id="PTHR45947:SF3">
    <property type="entry name" value="SULFOQUINOVOSYL TRANSFERASE SQD2"/>
    <property type="match status" value="1"/>
</dbReference>
<dbReference type="PANTHER" id="PTHR45947">
    <property type="entry name" value="SULFOQUINOVOSYL TRANSFERASE SQD2"/>
    <property type="match status" value="1"/>
</dbReference>
<evidence type="ECO:0000313" key="3">
    <source>
        <dbReference type="EMBL" id="AIL47060.1"/>
    </source>
</evidence>
<evidence type="ECO:0000259" key="1">
    <source>
        <dbReference type="Pfam" id="PF00534"/>
    </source>
</evidence>
<evidence type="ECO:0000259" key="2">
    <source>
        <dbReference type="Pfam" id="PF13439"/>
    </source>
</evidence>
<dbReference type="InterPro" id="IPR001296">
    <property type="entry name" value="Glyco_trans_1"/>
</dbReference>
<gene>
    <name evidence="3" type="ORF">BD94_3285</name>
</gene>
<keyword evidence="3" id="KW-0808">Transferase</keyword>
<dbReference type="Proteomes" id="UP000028933">
    <property type="component" value="Chromosome"/>
</dbReference>
<dbReference type="SUPFAM" id="SSF53756">
    <property type="entry name" value="UDP-Glycosyltransferase/glycogen phosphorylase"/>
    <property type="match status" value="1"/>
</dbReference>
<sequence>MNIILINPYGPIPIPEEKWREYRFTIIGNYLSSLGHNVTWYTSSFSHHFKKQRSNNWKDISINENFKITLVPTPGYDKNISFGRFFRDLVFSYKVYHHNFTEKPDLILYSESPLSFGYAGYKLAKKLSIPVIYDQMDLWPELIINSFPKKMQSFFNIAFYPVFRNRKKVYSDLDGFISLAQPYMDIPMKIVPSLKNKPNAVIYNGIDVVEFRKNSNPDPELLKLLPEKNDNELWFTFAGTLGPSYDILNLLNVAKRLVKQNNTSIKFLIAGDGPLKKAVEEFIRENGTQTVLYLGKLKPESLSYLYNKSDVGLSIYTEISNVEMPDKFYDYTAAGLPVINSLKGEVGNIVKEKKVGLNYLPGNIDSLFNTIIKISDDRIKREEFANNSYNIGSIFDKNYQIKKMGILIDNVVEGFNNKT</sequence>
<reference evidence="3" key="1">
    <citation type="journal article" date="2013" name="Lancet">
        <title>First case of E anophelis outbreak in an intensive-care unit.</title>
        <authorList>
            <person name="Teo J."/>
            <person name="Tan S.Y."/>
            <person name="Tay M."/>
            <person name="Ding Y."/>
            <person name="Kjelleberg S."/>
            <person name="Givskov M."/>
            <person name="Lin R.T."/>
            <person name="Yang L."/>
        </authorList>
    </citation>
    <scope>NUCLEOTIDE SEQUENCE [LARGE SCALE GENOMIC DNA]</scope>
    <source>
        <strain evidence="3">NUHP1</strain>
    </source>
</reference>
<dbReference type="RefSeq" id="WP_024565940.1">
    <property type="nucleotide sequence ID" value="NZ_CP007547.1"/>
</dbReference>
<feature type="domain" description="Glycosyltransferase subfamily 4-like N-terminal" evidence="2">
    <location>
        <begin position="28"/>
        <end position="208"/>
    </location>
</feature>
<dbReference type="KEGG" id="eao:BD94_3285"/>
<dbReference type="Gene3D" id="3.40.50.2000">
    <property type="entry name" value="Glycogen Phosphorylase B"/>
    <property type="match status" value="2"/>
</dbReference>
<dbReference type="InterPro" id="IPR028098">
    <property type="entry name" value="Glyco_trans_4-like_N"/>
</dbReference>
<dbReference type="CDD" id="cd03794">
    <property type="entry name" value="GT4_WbuB-like"/>
    <property type="match status" value="1"/>
</dbReference>
<dbReference type="InterPro" id="IPR050194">
    <property type="entry name" value="Glycosyltransferase_grp1"/>
</dbReference>
<organism evidence="3 4">
    <name type="scientific">Elizabethkingia anophelis NUHP1</name>
    <dbReference type="NCBI Taxonomy" id="1338011"/>
    <lineage>
        <taxon>Bacteria</taxon>
        <taxon>Pseudomonadati</taxon>
        <taxon>Bacteroidota</taxon>
        <taxon>Flavobacteriia</taxon>
        <taxon>Flavobacteriales</taxon>
        <taxon>Weeksellaceae</taxon>
        <taxon>Elizabethkingia</taxon>
    </lineage>
</organism>
<protein>
    <submittedName>
        <fullName evidence="3">Glycosyltransferase</fullName>
    </submittedName>
</protein>
<dbReference type="HOGENOM" id="CLU_009583_11_6_10"/>
<dbReference type="STRING" id="1338011.BD94_3285"/>
<name>A0A077END3_9FLAO</name>
<feature type="domain" description="Glycosyl transferase family 1" evidence="1">
    <location>
        <begin position="228"/>
        <end position="390"/>
    </location>
</feature>
<accession>A0A077END3</accession>
<evidence type="ECO:0000313" key="4">
    <source>
        <dbReference type="Proteomes" id="UP000028933"/>
    </source>
</evidence>
<dbReference type="eggNOG" id="COG0438">
    <property type="taxonomic scope" value="Bacteria"/>
</dbReference>
<dbReference type="EMBL" id="CP007547">
    <property type="protein sequence ID" value="AIL47060.1"/>
    <property type="molecule type" value="Genomic_DNA"/>
</dbReference>
<dbReference type="GO" id="GO:0016758">
    <property type="term" value="F:hexosyltransferase activity"/>
    <property type="evidence" value="ECO:0007669"/>
    <property type="project" value="TreeGrafter"/>
</dbReference>
<dbReference type="Pfam" id="PF00534">
    <property type="entry name" value="Glycos_transf_1"/>
    <property type="match status" value="1"/>
</dbReference>
<dbReference type="Pfam" id="PF13439">
    <property type="entry name" value="Glyco_transf_4"/>
    <property type="match status" value="1"/>
</dbReference>
<reference evidence="3" key="2">
    <citation type="journal article" date="2015" name="Genome Biol. Evol.">
        <title>Complete Genome Sequence and Transcriptomic Analysis of the Novel Pathogen Elizabethkingia anophelis in Response to Oxidative Stress.</title>
        <authorList>
            <person name="Li Y."/>
            <person name="Liu Y."/>
            <person name="Chew S.C."/>
            <person name="Tay M."/>
            <person name="Salido M.M."/>
            <person name="Teo J."/>
            <person name="Lauro F.M."/>
            <person name="Givskov M."/>
            <person name="Yang L."/>
        </authorList>
    </citation>
    <scope>NUCLEOTIDE SEQUENCE</scope>
    <source>
        <strain evidence="3">NUHP1</strain>
    </source>
</reference>